<name>A0A0A9HH37_ARUDO</name>
<sequence length="24" mass="2791">MRIRLRTCLWPPPTTSPELPPDLT</sequence>
<dbReference type="AlphaFoldDB" id="A0A0A9HH37"/>
<protein>
    <submittedName>
        <fullName evidence="2">Uncharacterized protein</fullName>
    </submittedName>
</protein>
<reference evidence="2" key="2">
    <citation type="journal article" date="2015" name="Data Brief">
        <title>Shoot transcriptome of the giant reed, Arundo donax.</title>
        <authorList>
            <person name="Barrero R.A."/>
            <person name="Guerrero F.D."/>
            <person name="Moolhuijzen P."/>
            <person name="Goolsby J.A."/>
            <person name="Tidwell J."/>
            <person name="Bellgard S.E."/>
            <person name="Bellgard M.I."/>
        </authorList>
    </citation>
    <scope>NUCLEOTIDE SEQUENCE</scope>
    <source>
        <tissue evidence="2">Shoot tissue taken approximately 20 cm above the soil surface</tissue>
    </source>
</reference>
<evidence type="ECO:0000256" key="1">
    <source>
        <dbReference type="SAM" id="MobiDB-lite"/>
    </source>
</evidence>
<reference evidence="2" key="1">
    <citation type="submission" date="2014-09" db="EMBL/GenBank/DDBJ databases">
        <authorList>
            <person name="Magalhaes I.L.F."/>
            <person name="Oliveira U."/>
            <person name="Santos F.R."/>
            <person name="Vidigal T.H.D.A."/>
            <person name="Brescovit A.D."/>
            <person name="Santos A.J."/>
        </authorList>
    </citation>
    <scope>NUCLEOTIDE SEQUENCE</scope>
    <source>
        <tissue evidence="2">Shoot tissue taken approximately 20 cm above the soil surface</tissue>
    </source>
</reference>
<organism evidence="2">
    <name type="scientific">Arundo donax</name>
    <name type="common">Giant reed</name>
    <name type="synonym">Donax arundinaceus</name>
    <dbReference type="NCBI Taxonomy" id="35708"/>
    <lineage>
        <taxon>Eukaryota</taxon>
        <taxon>Viridiplantae</taxon>
        <taxon>Streptophyta</taxon>
        <taxon>Embryophyta</taxon>
        <taxon>Tracheophyta</taxon>
        <taxon>Spermatophyta</taxon>
        <taxon>Magnoliopsida</taxon>
        <taxon>Liliopsida</taxon>
        <taxon>Poales</taxon>
        <taxon>Poaceae</taxon>
        <taxon>PACMAD clade</taxon>
        <taxon>Arundinoideae</taxon>
        <taxon>Arundineae</taxon>
        <taxon>Arundo</taxon>
    </lineage>
</organism>
<feature type="compositionally biased region" description="Pro residues" evidence="1">
    <location>
        <begin position="10"/>
        <end position="24"/>
    </location>
</feature>
<proteinExistence type="predicted"/>
<dbReference type="EMBL" id="GBRH01163740">
    <property type="protein sequence ID" value="JAE34156.1"/>
    <property type="molecule type" value="Transcribed_RNA"/>
</dbReference>
<evidence type="ECO:0000313" key="2">
    <source>
        <dbReference type="EMBL" id="JAE34156.1"/>
    </source>
</evidence>
<accession>A0A0A9HH37</accession>
<feature type="region of interest" description="Disordered" evidence="1">
    <location>
        <begin position="1"/>
        <end position="24"/>
    </location>
</feature>